<dbReference type="InterPro" id="IPR016156">
    <property type="entry name" value="FAD/NAD-linked_Rdtase_dimer_sf"/>
</dbReference>
<evidence type="ECO:0008006" key="8">
    <source>
        <dbReference type="Google" id="ProtNLM"/>
    </source>
</evidence>
<dbReference type="InterPro" id="IPR050260">
    <property type="entry name" value="FAD-bd_OxRdtase"/>
</dbReference>
<dbReference type="PANTHER" id="PTHR43429:SF3">
    <property type="entry name" value="NITRITE REDUCTASE [NAD(P)H]"/>
    <property type="match status" value="1"/>
</dbReference>
<dbReference type="Gene3D" id="3.50.50.60">
    <property type="entry name" value="FAD/NAD(P)-binding domain"/>
    <property type="match status" value="2"/>
</dbReference>
<dbReference type="Proteomes" id="UP000178710">
    <property type="component" value="Unassembled WGS sequence"/>
</dbReference>
<evidence type="ECO:0000313" key="7">
    <source>
        <dbReference type="Proteomes" id="UP000178710"/>
    </source>
</evidence>
<comment type="caution">
    <text evidence="6">The sequence shown here is derived from an EMBL/GenBank/DDBJ whole genome shotgun (WGS) entry which is preliminary data.</text>
</comment>
<dbReference type="SUPFAM" id="SSF55424">
    <property type="entry name" value="FAD/NAD-linked reductases, dimerisation (C-terminal) domain"/>
    <property type="match status" value="1"/>
</dbReference>
<keyword evidence="2" id="KW-0285">Flavoprotein</keyword>
<dbReference type="Gene3D" id="3.30.390.30">
    <property type="match status" value="1"/>
</dbReference>
<protein>
    <recommendedName>
        <fullName evidence="8">FAD/NAD(P)-binding domain-containing protein</fullName>
    </recommendedName>
</protein>
<organism evidence="6 7">
    <name type="scientific">Candidatus Sungbacteria bacterium RIFCSPHIGHO2_02_FULL_49_20</name>
    <dbReference type="NCBI Taxonomy" id="1802272"/>
    <lineage>
        <taxon>Bacteria</taxon>
        <taxon>Candidatus Sungiibacteriota</taxon>
    </lineage>
</organism>
<dbReference type="PRINTS" id="PR00411">
    <property type="entry name" value="PNDRDTASEI"/>
</dbReference>
<keyword evidence="3" id="KW-0274">FAD</keyword>
<dbReference type="AlphaFoldDB" id="A0A1G2KQI8"/>
<feature type="domain" description="NADH-rubredoxin oxidoreductase C-terminal" evidence="5">
    <location>
        <begin position="327"/>
        <end position="389"/>
    </location>
</feature>
<dbReference type="Pfam" id="PF07992">
    <property type="entry name" value="Pyr_redox_2"/>
    <property type="match status" value="1"/>
</dbReference>
<dbReference type="InterPro" id="IPR041575">
    <property type="entry name" value="Rubredoxin_C"/>
</dbReference>
<evidence type="ECO:0000256" key="3">
    <source>
        <dbReference type="ARBA" id="ARBA00022827"/>
    </source>
</evidence>
<evidence type="ECO:0000256" key="2">
    <source>
        <dbReference type="ARBA" id="ARBA00022630"/>
    </source>
</evidence>
<dbReference type="InterPro" id="IPR023753">
    <property type="entry name" value="FAD/NAD-binding_dom"/>
</dbReference>
<accession>A0A1G2KQI8</accession>
<dbReference type="PRINTS" id="PR00368">
    <property type="entry name" value="FADPNR"/>
</dbReference>
<dbReference type="GO" id="GO:0016491">
    <property type="term" value="F:oxidoreductase activity"/>
    <property type="evidence" value="ECO:0007669"/>
    <property type="project" value="InterPro"/>
</dbReference>
<dbReference type="Pfam" id="PF18267">
    <property type="entry name" value="Rubredoxin_C"/>
    <property type="match status" value="1"/>
</dbReference>
<evidence type="ECO:0000313" key="6">
    <source>
        <dbReference type="EMBL" id="OHA00669.1"/>
    </source>
</evidence>
<dbReference type="PANTHER" id="PTHR43429">
    <property type="entry name" value="PYRIDINE NUCLEOTIDE-DISULFIDE OXIDOREDUCTASE DOMAIN-CONTAINING"/>
    <property type="match status" value="1"/>
</dbReference>
<feature type="domain" description="FAD/NAD(P)-binding" evidence="4">
    <location>
        <begin position="6"/>
        <end position="303"/>
    </location>
</feature>
<dbReference type="EMBL" id="MHQK01000051">
    <property type="protein sequence ID" value="OHA00669.1"/>
    <property type="molecule type" value="Genomic_DNA"/>
</dbReference>
<dbReference type="SUPFAM" id="SSF51905">
    <property type="entry name" value="FAD/NAD(P)-binding domain"/>
    <property type="match status" value="2"/>
</dbReference>
<name>A0A1G2KQI8_9BACT</name>
<proteinExistence type="predicted"/>
<sequence length="412" mass="45133">MREFAYLIVGGGIAGTTAAEVIRQNDANGEIAIVSDEPHRLYSRIMLSKPNFFMERIPFDRVWLKTDSWYAENKITLLLSKRAVLLDAGKKEIHLDDGEILRYGKLLLAVGGCARHWNLPGGDKKGIFYLRTLDDARAIIAAVKSAKHAVSVGGGFVSFEMCEMLRLAGIDVTLLLRESYYWEPLLDQTSGKMIETALEHGGVKILRNTETKEIIGGENAEGIVLSSGERIPADMIVVGIGVVCPFEWVEAAGINVNRGMLANEYLETNLPDVWVAGDSAEFQDVILAERVQLGNWVNAQMQGRVAGLNMVGKKEPFRLVSFYTTQGFGITIAFVGDVRPGPDRKVISRGPDASGSYGRIIIKDGEVVGATLINRTQELATISKIIEKDIKVADHESDIANTAFNLSDLIHG</sequence>
<evidence type="ECO:0000256" key="1">
    <source>
        <dbReference type="ARBA" id="ARBA00001974"/>
    </source>
</evidence>
<reference evidence="6 7" key="1">
    <citation type="journal article" date="2016" name="Nat. Commun.">
        <title>Thousands of microbial genomes shed light on interconnected biogeochemical processes in an aquifer system.</title>
        <authorList>
            <person name="Anantharaman K."/>
            <person name="Brown C.T."/>
            <person name="Hug L.A."/>
            <person name="Sharon I."/>
            <person name="Castelle C.J."/>
            <person name="Probst A.J."/>
            <person name="Thomas B.C."/>
            <person name="Singh A."/>
            <person name="Wilkins M.J."/>
            <person name="Karaoz U."/>
            <person name="Brodie E.L."/>
            <person name="Williams K.H."/>
            <person name="Hubbard S.S."/>
            <person name="Banfield J.F."/>
        </authorList>
    </citation>
    <scope>NUCLEOTIDE SEQUENCE [LARGE SCALE GENOMIC DNA]</scope>
</reference>
<dbReference type="InterPro" id="IPR036188">
    <property type="entry name" value="FAD/NAD-bd_sf"/>
</dbReference>
<comment type="cofactor">
    <cofactor evidence="1">
        <name>FAD</name>
        <dbReference type="ChEBI" id="CHEBI:57692"/>
    </cofactor>
</comment>
<evidence type="ECO:0000259" key="4">
    <source>
        <dbReference type="Pfam" id="PF07992"/>
    </source>
</evidence>
<evidence type="ECO:0000259" key="5">
    <source>
        <dbReference type="Pfam" id="PF18267"/>
    </source>
</evidence>
<gene>
    <name evidence="6" type="ORF">A3C12_02710</name>
</gene>